<evidence type="ECO:0000313" key="2">
    <source>
        <dbReference type="Proteomes" id="UP000030651"/>
    </source>
</evidence>
<dbReference type="KEGG" id="pfy:PFICI_03220"/>
<accession>W3XGN7</accession>
<dbReference type="EMBL" id="KI912110">
    <property type="protein sequence ID" value="ETS85195.1"/>
    <property type="molecule type" value="Genomic_DNA"/>
</dbReference>
<dbReference type="GeneID" id="19268233"/>
<dbReference type="HOGENOM" id="CLU_065389_4_0_1"/>
<dbReference type="AlphaFoldDB" id="W3XGN7"/>
<evidence type="ECO:0000313" key="1">
    <source>
        <dbReference type="EMBL" id="ETS85195.1"/>
    </source>
</evidence>
<proteinExistence type="predicted"/>
<reference evidence="2" key="1">
    <citation type="journal article" date="2015" name="BMC Genomics">
        <title>Genomic and transcriptomic analysis of the endophytic fungus Pestalotiopsis fici reveals its lifestyle and high potential for synthesis of natural products.</title>
        <authorList>
            <person name="Wang X."/>
            <person name="Zhang X."/>
            <person name="Liu L."/>
            <person name="Xiang M."/>
            <person name="Wang W."/>
            <person name="Sun X."/>
            <person name="Che Y."/>
            <person name="Guo L."/>
            <person name="Liu G."/>
            <person name="Guo L."/>
            <person name="Wang C."/>
            <person name="Yin W.B."/>
            <person name="Stadler M."/>
            <person name="Zhang X."/>
            <person name="Liu X."/>
        </authorList>
    </citation>
    <scope>NUCLEOTIDE SEQUENCE [LARGE SCALE GENOMIC DNA]</scope>
    <source>
        <strain evidence="2">W106-1 / CGMCC3.15140</strain>
    </source>
</reference>
<dbReference type="OrthoDB" id="4685222at2759"/>
<dbReference type="InParanoid" id="W3XGN7"/>
<dbReference type="InterPro" id="IPR029032">
    <property type="entry name" value="AhpD-like"/>
</dbReference>
<keyword evidence="2" id="KW-1185">Reference proteome</keyword>
<dbReference type="OMA" id="NSARGWE"/>
<dbReference type="InterPro" id="IPR052999">
    <property type="entry name" value="PTS1_Protein"/>
</dbReference>
<dbReference type="Gene3D" id="1.20.1290.10">
    <property type="entry name" value="AhpD-like"/>
    <property type="match status" value="1"/>
</dbReference>
<gene>
    <name evidence="1" type="ORF">PFICI_03220</name>
</gene>
<organism evidence="1 2">
    <name type="scientific">Pestalotiopsis fici (strain W106-1 / CGMCC3.15140)</name>
    <dbReference type="NCBI Taxonomy" id="1229662"/>
    <lineage>
        <taxon>Eukaryota</taxon>
        <taxon>Fungi</taxon>
        <taxon>Dikarya</taxon>
        <taxon>Ascomycota</taxon>
        <taxon>Pezizomycotina</taxon>
        <taxon>Sordariomycetes</taxon>
        <taxon>Xylariomycetidae</taxon>
        <taxon>Amphisphaeriales</taxon>
        <taxon>Sporocadaceae</taxon>
        <taxon>Pestalotiopsis</taxon>
    </lineage>
</organism>
<dbReference type="Proteomes" id="UP000030651">
    <property type="component" value="Unassembled WGS sequence"/>
</dbReference>
<dbReference type="SUPFAM" id="SSF69118">
    <property type="entry name" value="AhpD-like"/>
    <property type="match status" value="1"/>
</dbReference>
<name>W3XGN7_PESFW</name>
<evidence type="ECO:0008006" key="3">
    <source>
        <dbReference type="Google" id="ProtNLM"/>
    </source>
</evidence>
<sequence>MAPLASLLLKFKELDAEKDIVKAKWYIVAAAALASAGAGPDLVELYKLATHGLPLDVELVVQRRVKEAVLKTSCLYGVPKSLQALLPLFASLPDDHVDNAGPRYFSSDSEEAVKEREAKGKTYFDTLWGKEAAQLHRDRNFKYQPDLYLLNLKHIYEWHFSEDAILGAVETQSCNVAALICANCPVQAMWHARGLLRHGGTLEQAKLAQAIGLEIAALYECKTGNIVPVEDIDITTKSHE</sequence>
<dbReference type="eggNOG" id="ENOG502RAD2">
    <property type="taxonomic scope" value="Eukaryota"/>
</dbReference>
<protein>
    <recommendedName>
        <fullName evidence="3">Carboxymuconolactone decarboxylase-like domain-containing protein</fullName>
    </recommendedName>
</protein>
<dbReference type="PANTHER" id="PTHR28180">
    <property type="entry name" value="CONSERVED MITOCHONDRIAL PROTEIN-RELATED"/>
    <property type="match status" value="1"/>
</dbReference>
<dbReference type="RefSeq" id="XP_007829992.1">
    <property type="nucleotide sequence ID" value="XM_007831801.1"/>
</dbReference>